<feature type="transmembrane region" description="Helical" evidence="5">
    <location>
        <begin position="257"/>
        <end position="277"/>
    </location>
</feature>
<evidence type="ECO:0000313" key="7">
    <source>
        <dbReference type="Proteomes" id="UP000326565"/>
    </source>
</evidence>
<dbReference type="PANTHER" id="PTHR23507">
    <property type="entry name" value="ZGC:174356"/>
    <property type="match status" value="1"/>
</dbReference>
<gene>
    <name evidence="6" type="ORF">BDV29DRAFT_177605</name>
</gene>
<dbReference type="OrthoDB" id="3026777at2759"/>
<feature type="transmembrane region" description="Helical" evidence="5">
    <location>
        <begin position="520"/>
        <end position="541"/>
    </location>
</feature>
<keyword evidence="4 5" id="KW-0472">Membrane</keyword>
<dbReference type="Proteomes" id="UP000326565">
    <property type="component" value="Unassembled WGS sequence"/>
</dbReference>
<dbReference type="InterPro" id="IPR036259">
    <property type="entry name" value="MFS_trans_sf"/>
</dbReference>
<feature type="transmembrane region" description="Helical" evidence="5">
    <location>
        <begin position="547"/>
        <end position="567"/>
    </location>
</feature>
<evidence type="ECO:0000256" key="5">
    <source>
        <dbReference type="SAM" id="Phobius"/>
    </source>
</evidence>
<dbReference type="InterPro" id="IPR011701">
    <property type="entry name" value="MFS"/>
</dbReference>
<evidence type="ECO:0000313" key="6">
    <source>
        <dbReference type="EMBL" id="KAB8072302.1"/>
    </source>
</evidence>
<dbReference type="Pfam" id="PF07690">
    <property type="entry name" value="MFS_1"/>
    <property type="match status" value="1"/>
</dbReference>
<feature type="transmembrane region" description="Helical" evidence="5">
    <location>
        <begin position="414"/>
        <end position="435"/>
    </location>
</feature>
<accession>A0A5N5WZ05</accession>
<dbReference type="SUPFAM" id="SSF103473">
    <property type="entry name" value="MFS general substrate transporter"/>
    <property type="match status" value="1"/>
</dbReference>
<protein>
    <submittedName>
        <fullName evidence="6">Major facilitator superfamily domain-containing protein</fullName>
    </submittedName>
</protein>
<organism evidence="6 7">
    <name type="scientific">Aspergillus leporis</name>
    <dbReference type="NCBI Taxonomy" id="41062"/>
    <lineage>
        <taxon>Eukaryota</taxon>
        <taxon>Fungi</taxon>
        <taxon>Dikarya</taxon>
        <taxon>Ascomycota</taxon>
        <taxon>Pezizomycotina</taxon>
        <taxon>Eurotiomycetes</taxon>
        <taxon>Eurotiomycetidae</taxon>
        <taxon>Eurotiales</taxon>
        <taxon>Aspergillaceae</taxon>
        <taxon>Aspergillus</taxon>
        <taxon>Aspergillus subgen. Circumdati</taxon>
    </lineage>
</organism>
<feature type="transmembrane region" description="Helical" evidence="5">
    <location>
        <begin position="87"/>
        <end position="106"/>
    </location>
</feature>
<evidence type="ECO:0000256" key="3">
    <source>
        <dbReference type="ARBA" id="ARBA00022989"/>
    </source>
</evidence>
<evidence type="ECO:0000256" key="1">
    <source>
        <dbReference type="ARBA" id="ARBA00004141"/>
    </source>
</evidence>
<feature type="transmembrane region" description="Helical" evidence="5">
    <location>
        <begin position="283"/>
        <end position="305"/>
    </location>
</feature>
<evidence type="ECO:0000256" key="4">
    <source>
        <dbReference type="ARBA" id="ARBA00023136"/>
    </source>
</evidence>
<reference evidence="6 7" key="1">
    <citation type="submission" date="2019-04" db="EMBL/GenBank/DDBJ databases">
        <title>Friends and foes A comparative genomics study of 23 Aspergillus species from section Flavi.</title>
        <authorList>
            <consortium name="DOE Joint Genome Institute"/>
            <person name="Kjaerbolling I."/>
            <person name="Vesth T."/>
            <person name="Frisvad J.C."/>
            <person name="Nybo J.L."/>
            <person name="Theobald S."/>
            <person name="Kildgaard S."/>
            <person name="Isbrandt T."/>
            <person name="Kuo A."/>
            <person name="Sato A."/>
            <person name="Lyhne E.K."/>
            <person name="Kogle M.E."/>
            <person name="Wiebenga A."/>
            <person name="Kun R.S."/>
            <person name="Lubbers R.J."/>
            <person name="Makela M.R."/>
            <person name="Barry K."/>
            <person name="Chovatia M."/>
            <person name="Clum A."/>
            <person name="Daum C."/>
            <person name="Haridas S."/>
            <person name="He G."/>
            <person name="LaButti K."/>
            <person name="Lipzen A."/>
            <person name="Mondo S."/>
            <person name="Riley R."/>
            <person name="Salamov A."/>
            <person name="Simmons B.A."/>
            <person name="Magnuson J.K."/>
            <person name="Henrissat B."/>
            <person name="Mortensen U.H."/>
            <person name="Larsen T.O."/>
            <person name="Devries R.P."/>
            <person name="Grigoriev I.V."/>
            <person name="Machida M."/>
            <person name="Baker S.E."/>
            <person name="Andersen M.R."/>
        </authorList>
    </citation>
    <scope>NUCLEOTIDE SEQUENCE [LARGE SCALE GENOMIC DNA]</scope>
    <source>
        <strain evidence="6 7">CBS 151.66</strain>
    </source>
</reference>
<feature type="transmembrane region" description="Helical" evidence="5">
    <location>
        <begin position="456"/>
        <end position="475"/>
    </location>
</feature>
<feature type="transmembrane region" description="Helical" evidence="5">
    <location>
        <begin position="376"/>
        <end position="402"/>
    </location>
</feature>
<dbReference type="EMBL" id="ML732250">
    <property type="protein sequence ID" value="KAB8072302.1"/>
    <property type="molecule type" value="Genomic_DNA"/>
</dbReference>
<dbReference type="AlphaFoldDB" id="A0A5N5WZ05"/>
<dbReference type="Gene3D" id="1.20.1250.20">
    <property type="entry name" value="MFS general substrate transporter like domains"/>
    <property type="match status" value="1"/>
</dbReference>
<dbReference type="PANTHER" id="PTHR23507:SF40">
    <property type="entry name" value="TETRACYCLINE-EFFLUX TRANSPORTER"/>
    <property type="match status" value="1"/>
</dbReference>
<proteinExistence type="predicted"/>
<sequence>MASQTCSLVDADAGGQLRSRPVAPSQNHALGIPEDGLEDSVQLHIHEQTPLLRRTSEEIDHEGFDSSSQGSARCDAGFWRWRTKASVFWLFPFLLLYMLGFGGAAVPKINLMVSLTCRDYLSKRATVDPGFTYLPVIFGRDNPQCQIPEVQSLVARFQLYYNLVAGLLSALATPQLGHLSDRYGRTSIIALSALGTVLAEIITVIVAANTASVSIYLLLLGALLDGLGGSFTAILALSSSYASDCTIPEKRSVAFGYLHGSIFTGIAAGPFLVAMLMKRAHDIMGIFYSALASHVLFLGAVMLIIPESQSGEQKQMAREKHQMKKSHKEGVGWLSWRRWNPKKVIAPLSILFPPVGRPSTLFPNSRGASPALRRNIILLSMIDTFHFGIAMGTSQVIIIYAGYMFGWGNAESSLFVSIISSVRVLHFFIVLPIISRIFREGRREGLSISGSSALDVVLIRLSIFLDLVGFTGYALANHGSILILSGVIASLGGMAAPVLQSSLTKHVPRDRIGQILGAKGLLHAIARIIAPSMCSLIYSLTVGTLPQTVFVCLAIAFGIAFCCTLYIKAHVQLDVDDLNYRDPEIDEREEVFDEGPLP</sequence>
<evidence type="ECO:0000256" key="2">
    <source>
        <dbReference type="ARBA" id="ARBA00022692"/>
    </source>
</evidence>
<feature type="transmembrane region" description="Helical" evidence="5">
    <location>
        <begin position="188"/>
        <end position="208"/>
    </location>
</feature>
<feature type="transmembrane region" description="Helical" evidence="5">
    <location>
        <begin position="159"/>
        <end position="176"/>
    </location>
</feature>
<keyword evidence="7" id="KW-1185">Reference proteome</keyword>
<feature type="transmembrane region" description="Helical" evidence="5">
    <location>
        <begin position="214"/>
        <end position="237"/>
    </location>
</feature>
<feature type="transmembrane region" description="Helical" evidence="5">
    <location>
        <begin position="481"/>
        <end position="499"/>
    </location>
</feature>
<name>A0A5N5WZ05_9EURO</name>
<keyword evidence="2 5" id="KW-0812">Transmembrane</keyword>
<keyword evidence="3 5" id="KW-1133">Transmembrane helix</keyword>
<comment type="subcellular location">
    <subcellularLocation>
        <location evidence="1">Membrane</location>
        <topology evidence="1">Multi-pass membrane protein</topology>
    </subcellularLocation>
</comment>
<dbReference type="GO" id="GO:0022857">
    <property type="term" value="F:transmembrane transporter activity"/>
    <property type="evidence" value="ECO:0007669"/>
    <property type="project" value="InterPro"/>
</dbReference>
<dbReference type="GO" id="GO:0016020">
    <property type="term" value="C:membrane"/>
    <property type="evidence" value="ECO:0007669"/>
    <property type="project" value="UniProtKB-SubCell"/>
</dbReference>